<name>A0A0E3QMC3_METBA</name>
<dbReference type="PATRIC" id="fig|1434109.4.peg.2368"/>
<protein>
    <submittedName>
        <fullName evidence="2">Uncharacterized protein</fullName>
    </submittedName>
</protein>
<proteinExistence type="predicted"/>
<dbReference type="EMBL" id="CP009526">
    <property type="protein sequence ID" value="AKB51112.1"/>
    <property type="molecule type" value="Genomic_DNA"/>
</dbReference>
<evidence type="ECO:0000313" key="3">
    <source>
        <dbReference type="Proteomes" id="UP000033038"/>
    </source>
</evidence>
<accession>A0A0E3QMC3</accession>
<feature type="compositionally biased region" description="Basic and acidic residues" evidence="1">
    <location>
        <begin position="101"/>
        <end position="116"/>
    </location>
</feature>
<evidence type="ECO:0000313" key="2">
    <source>
        <dbReference type="EMBL" id="AKB51112.1"/>
    </source>
</evidence>
<dbReference type="KEGG" id="mbw:MSBRW_1859"/>
<dbReference type="Proteomes" id="UP000033038">
    <property type="component" value="Chromosome"/>
</dbReference>
<evidence type="ECO:0000256" key="1">
    <source>
        <dbReference type="SAM" id="MobiDB-lite"/>
    </source>
</evidence>
<dbReference type="GeneID" id="24823352"/>
<sequence>MESIEYKVSQVDEKIDQLEKIHVIKNYYLVLGGGKIGTDFLDYARKYRHPFVLVIDKDENVPASRKSNIIKTEDELVNLLKNKASESFQDESLKSSSAAGENERAENERKDEENKVENNEAEAYFYKMELDNIPFLLSLGIPEYIIPAVPCHAVAYLLSSLLKLPLKPEKEENTKEILEKNQMEDSPVTELFIRPENERLMSFFEKLTASFPDDVIAGRYPEYGMLFLSYAREGEICPDGCPGPRDRCPTFGRKKPETITEYARKLLQHLPGWVFESYQMKPGIGGLKGNEFKQNLLEILEFLRSITENRNEKRFENLEGRAFFVATTCTCHGVLNMFYVI</sequence>
<feature type="region of interest" description="Disordered" evidence="1">
    <location>
        <begin position="88"/>
        <end position="116"/>
    </location>
</feature>
<dbReference type="RefSeq" id="WP_011307819.1">
    <property type="nucleotide sequence ID" value="NZ_CP009526.1"/>
</dbReference>
<dbReference type="AlphaFoldDB" id="A0A0E3QMC3"/>
<reference evidence="2 3" key="1">
    <citation type="submission" date="2014-07" db="EMBL/GenBank/DDBJ databases">
        <title>Methanogenic archaea and the global carbon cycle.</title>
        <authorList>
            <person name="Henriksen J.R."/>
            <person name="Luke J."/>
            <person name="Reinhart S."/>
            <person name="Benedict M.N."/>
            <person name="Youngblut N.D."/>
            <person name="Metcalf M.E."/>
            <person name="Whitaker R.J."/>
            <person name="Metcalf W.W."/>
        </authorList>
    </citation>
    <scope>NUCLEOTIDE SEQUENCE [LARGE SCALE GENOMIC DNA]</scope>
    <source>
        <strain evidence="2 3">Wiesmoor</strain>
    </source>
</reference>
<gene>
    <name evidence="2" type="ORF">MSBRW_1859</name>
</gene>
<organism evidence="2 3">
    <name type="scientific">Methanosarcina barkeri str. Wiesmoor</name>
    <dbReference type="NCBI Taxonomy" id="1434109"/>
    <lineage>
        <taxon>Archaea</taxon>
        <taxon>Methanobacteriati</taxon>
        <taxon>Methanobacteriota</taxon>
        <taxon>Stenosarchaea group</taxon>
        <taxon>Methanomicrobia</taxon>
        <taxon>Methanosarcinales</taxon>
        <taxon>Methanosarcinaceae</taxon>
        <taxon>Methanosarcina</taxon>
    </lineage>
</organism>
<dbReference type="HOGENOM" id="CLU_068380_0_0_2"/>